<evidence type="ECO:0000313" key="2">
    <source>
        <dbReference type="Proteomes" id="UP000285120"/>
    </source>
</evidence>
<dbReference type="EMBL" id="RAPK01000011">
    <property type="protein sequence ID" value="RKD69438.1"/>
    <property type="molecule type" value="Genomic_DNA"/>
</dbReference>
<sequence>MPTNQNIADMIGKGITVDAFVSQMKPEYQEKMNEWQEGFTWVDHSQEVLSFMRTRSDLHCSIIASDWCGDVHRNFPVVIEVMNQAAVPVEVFVQEDHPSFIDVFRTLGGKSVPKVIVTNTSGDVHFTWGPRPSFIQEPMAYFKSLQLKDSDSEYAAERTKAYEGIQARYGEDFNYQKLVVYELTNLLSQT</sequence>
<dbReference type="AlphaFoldDB" id="A0A419UWD3"/>
<dbReference type="InterPro" id="IPR036249">
    <property type="entry name" value="Thioredoxin-like_sf"/>
</dbReference>
<organism evidence="1 2">
    <name type="scientific">Sinobaca qinghaiensis</name>
    <dbReference type="NCBI Taxonomy" id="342944"/>
    <lineage>
        <taxon>Bacteria</taxon>
        <taxon>Bacillati</taxon>
        <taxon>Bacillota</taxon>
        <taxon>Bacilli</taxon>
        <taxon>Bacillales</taxon>
        <taxon>Sporolactobacillaceae</taxon>
        <taxon>Sinobaca</taxon>
    </lineage>
</organism>
<proteinExistence type="predicted"/>
<comment type="caution">
    <text evidence="1">The sequence shown here is derived from an EMBL/GenBank/DDBJ whole genome shotgun (WGS) entry which is preliminary data.</text>
</comment>
<dbReference type="SUPFAM" id="SSF52833">
    <property type="entry name" value="Thioredoxin-like"/>
    <property type="match status" value="1"/>
</dbReference>
<name>A0A419UWD3_9BACL</name>
<dbReference type="Gene3D" id="3.40.30.10">
    <property type="entry name" value="Glutaredoxin"/>
    <property type="match status" value="1"/>
</dbReference>
<reference evidence="1 2" key="1">
    <citation type="submission" date="2018-09" db="EMBL/GenBank/DDBJ databases">
        <title>Genomic Encyclopedia of Archaeal and Bacterial Type Strains, Phase II (KMG-II): from individual species to whole genera.</title>
        <authorList>
            <person name="Goeker M."/>
        </authorList>
    </citation>
    <scope>NUCLEOTIDE SEQUENCE [LARGE SCALE GENOMIC DNA]</scope>
    <source>
        <strain evidence="1 2">DSM 17008</strain>
    </source>
</reference>
<dbReference type="Pfam" id="PF14595">
    <property type="entry name" value="Thioredoxin_9"/>
    <property type="match status" value="1"/>
</dbReference>
<gene>
    <name evidence="1" type="ORF">ATL39_2856</name>
</gene>
<dbReference type="RefSeq" id="WP_120194011.1">
    <property type="nucleotide sequence ID" value="NZ_RAPK01000011.1"/>
</dbReference>
<accession>A0A419UWD3</accession>
<keyword evidence="2" id="KW-1185">Reference proteome</keyword>
<dbReference type="Proteomes" id="UP000285120">
    <property type="component" value="Unassembled WGS sequence"/>
</dbReference>
<evidence type="ECO:0000313" key="1">
    <source>
        <dbReference type="EMBL" id="RKD69438.1"/>
    </source>
</evidence>
<protein>
    <submittedName>
        <fullName evidence="1">Thioredoxin-like protein</fullName>
    </submittedName>
</protein>
<dbReference type="OrthoDB" id="6120799at2"/>